<dbReference type="SUPFAM" id="SSF52540">
    <property type="entry name" value="P-loop containing nucleoside triphosphate hydrolases"/>
    <property type="match status" value="1"/>
</dbReference>
<gene>
    <name evidence="2" type="primary">nadR</name>
    <name evidence="2" type="ORF">D7316_03055</name>
</gene>
<keyword evidence="3" id="KW-1185">Reference proteome</keyword>
<dbReference type="Gene3D" id="3.40.50.300">
    <property type="entry name" value="P-loop containing nucleotide triphosphate hydrolases"/>
    <property type="match status" value="1"/>
</dbReference>
<evidence type="ECO:0000259" key="1">
    <source>
        <dbReference type="Pfam" id="PF13521"/>
    </source>
</evidence>
<reference evidence="2 3" key="1">
    <citation type="submission" date="2018-11" db="EMBL/GenBank/DDBJ databases">
        <title>Gordonia insulae sp. nov., isolated from an island soil.</title>
        <authorList>
            <person name="Kim Y.S."/>
            <person name="Kim S.B."/>
        </authorList>
    </citation>
    <scope>NUCLEOTIDE SEQUENCE [LARGE SCALE GENOMIC DNA]</scope>
    <source>
        <strain evidence="2 3">MMS17-SY073</strain>
    </source>
</reference>
<dbReference type="Proteomes" id="UP000271469">
    <property type="component" value="Chromosome"/>
</dbReference>
<dbReference type="PANTHER" id="PTHR37512:SF1">
    <property type="entry name" value="NADR_TTD14 AAA DOMAIN-CONTAINING PROTEIN"/>
    <property type="match status" value="1"/>
</dbReference>
<accession>A0A3G8JMZ9</accession>
<proteinExistence type="predicted"/>
<dbReference type="OrthoDB" id="3249147at2"/>
<dbReference type="Gene3D" id="3.40.50.620">
    <property type="entry name" value="HUPs"/>
    <property type="match status" value="1"/>
</dbReference>
<dbReference type="InterPro" id="IPR038727">
    <property type="entry name" value="NadR/Ttd14_AAA_dom"/>
</dbReference>
<protein>
    <submittedName>
        <fullName evidence="2">Trifunctional NAD biosynthesis/regulator protein NadR</fullName>
    </submittedName>
</protein>
<dbReference type="InterPro" id="IPR014729">
    <property type="entry name" value="Rossmann-like_a/b/a_fold"/>
</dbReference>
<dbReference type="InterPro" id="IPR027417">
    <property type="entry name" value="P-loop_NTPase"/>
</dbReference>
<feature type="domain" description="NadR/Ttd14 AAA" evidence="1">
    <location>
        <begin position="164"/>
        <end position="323"/>
    </location>
</feature>
<name>A0A3G8JMZ9_9ACTN</name>
<sequence length="365" mass="40238">MPDPTTDSRADVRFRHALVLGKFYPLHIGHDHLIRSAIRSADSVTVQVIGSVVESIPVATRETWVREVHPTVRVVSAVDETPIDFDSPELWDAHVRVISGLLDEPVDAVFTGDGYGAELARRLDATWVPVDRMLNPVSGTAVRDDLVGRWHDLSATVRGDLARRIVILGAESTGTTTLARALADAMSTAWVPEYGREYSVTRPGGPRAPWRSDEFDLIVERQLRAERAAARRSPTPVVICDTDVLATGVWHERYLGFTSPSVTAAAADHRPLHYILTGDEIPFVDDGTRDGELLRHSMQRRFRQVLGAQTTPWIEVTGSVTQRLAALTPVIDAALREALTFSEPLEKQIAGRLHFTDGGIIDDAR</sequence>
<dbReference type="SUPFAM" id="SSF52374">
    <property type="entry name" value="Nucleotidylyl transferase"/>
    <property type="match status" value="1"/>
</dbReference>
<dbReference type="AlphaFoldDB" id="A0A3G8JMZ9"/>
<dbReference type="EMBL" id="CP033972">
    <property type="protein sequence ID" value="AZG46454.1"/>
    <property type="molecule type" value="Genomic_DNA"/>
</dbReference>
<dbReference type="Pfam" id="PF13521">
    <property type="entry name" value="AAA_28"/>
    <property type="match status" value="1"/>
</dbReference>
<dbReference type="PANTHER" id="PTHR37512">
    <property type="entry name" value="TRIFUNCTIONAL NAD BIOSYNTHESIS/REGULATOR PROTEIN NADR"/>
    <property type="match status" value="1"/>
</dbReference>
<dbReference type="RefSeq" id="WP_124708957.1">
    <property type="nucleotide sequence ID" value="NZ_CP033972.1"/>
</dbReference>
<dbReference type="KEGG" id="gom:D7316_03055"/>
<organism evidence="2 3">
    <name type="scientific">Gordonia insulae</name>
    <dbReference type="NCBI Taxonomy" id="2420509"/>
    <lineage>
        <taxon>Bacteria</taxon>
        <taxon>Bacillati</taxon>
        <taxon>Actinomycetota</taxon>
        <taxon>Actinomycetes</taxon>
        <taxon>Mycobacteriales</taxon>
        <taxon>Gordoniaceae</taxon>
        <taxon>Gordonia</taxon>
    </lineage>
</organism>
<evidence type="ECO:0000313" key="3">
    <source>
        <dbReference type="Proteomes" id="UP000271469"/>
    </source>
</evidence>
<evidence type="ECO:0000313" key="2">
    <source>
        <dbReference type="EMBL" id="AZG46454.1"/>
    </source>
</evidence>
<dbReference type="InterPro" id="IPR052735">
    <property type="entry name" value="NAD_biosynth-regulator"/>
</dbReference>